<reference evidence="1 2" key="1">
    <citation type="submission" date="2014-04" db="EMBL/GenBank/DDBJ databases">
        <authorList>
            <consortium name="DOE Joint Genome Institute"/>
            <person name="Kuo A."/>
            <person name="Ruytinx J."/>
            <person name="Rineau F."/>
            <person name="Colpaert J."/>
            <person name="Kohler A."/>
            <person name="Nagy L.G."/>
            <person name="Floudas D."/>
            <person name="Copeland A."/>
            <person name="Barry K.W."/>
            <person name="Cichocki N."/>
            <person name="Veneault-Fourrey C."/>
            <person name="LaButti K."/>
            <person name="Lindquist E.A."/>
            <person name="Lipzen A."/>
            <person name="Lundell T."/>
            <person name="Morin E."/>
            <person name="Murat C."/>
            <person name="Sun H."/>
            <person name="Tunlid A."/>
            <person name="Henrissat B."/>
            <person name="Grigoriev I.V."/>
            <person name="Hibbett D.S."/>
            <person name="Martin F."/>
            <person name="Nordberg H.P."/>
            <person name="Cantor M.N."/>
            <person name="Hua S.X."/>
        </authorList>
    </citation>
    <scope>NUCLEOTIDE SEQUENCE [LARGE SCALE GENOMIC DNA]</scope>
    <source>
        <strain evidence="1 2">UH-Slu-Lm8-n1</strain>
    </source>
</reference>
<dbReference type="AlphaFoldDB" id="A0A0D0BJN7"/>
<dbReference type="Proteomes" id="UP000054485">
    <property type="component" value="Unassembled WGS sequence"/>
</dbReference>
<sequence>MSPAAPNPIPVLRSVVLNVLVVDDTPHFEQIPGSCSELHSSCSYLGQVVYSLLILMFSRNVINIPFLSAVTEIGVAALSPPIFARRLF</sequence>
<gene>
    <name evidence="1" type="ORF">CY34DRAFT_709627</name>
</gene>
<reference evidence="2" key="2">
    <citation type="submission" date="2015-01" db="EMBL/GenBank/DDBJ databases">
        <title>Evolutionary Origins and Diversification of the Mycorrhizal Mutualists.</title>
        <authorList>
            <consortium name="DOE Joint Genome Institute"/>
            <consortium name="Mycorrhizal Genomics Consortium"/>
            <person name="Kohler A."/>
            <person name="Kuo A."/>
            <person name="Nagy L.G."/>
            <person name="Floudas D."/>
            <person name="Copeland A."/>
            <person name="Barry K.W."/>
            <person name="Cichocki N."/>
            <person name="Veneault-Fourrey C."/>
            <person name="LaButti K."/>
            <person name="Lindquist E.A."/>
            <person name="Lipzen A."/>
            <person name="Lundell T."/>
            <person name="Morin E."/>
            <person name="Murat C."/>
            <person name="Riley R."/>
            <person name="Ohm R."/>
            <person name="Sun H."/>
            <person name="Tunlid A."/>
            <person name="Henrissat B."/>
            <person name="Grigoriev I.V."/>
            <person name="Hibbett D.S."/>
            <person name="Martin F."/>
        </authorList>
    </citation>
    <scope>NUCLEOTIDE SEQUENCE [LARGE SCALE GENOMIC DNA]</scope>
    <source>
        <strain evidence="2">UH-Slu-Lm8-n1</strain>
    </source>
</reference>
<keyword evidence="2" id="KW-1185">Reference proteome</keyword>
<evidence type="ECO:0000313" key="1">
    <source>
        <dbReference type="EMBL" id="KIK43443.1"/>
    </source>
</evidence>
<organism evidence="1 2">
    <name type="scientific">Suillus luteus UH-Slu-Lm8-n1</name>
    <dbReference type="NCBI Taxonomy" id="930992"/>
    <lineage>
        <taxon>Eukaryota</taxon>
        <taxon>Fungi</taxon>
        <taxon>Dikarya</taxon>
        <taxon>Basidiomycota</taxon>
        <taxon>Agaricomycotina</taxon>
        <taxon>Agaricomycetes</taxon>
        <taxon>Agaricomycetidae</taxon>
        <taxon>Boletales</taxon>
        <taxon>Suillineae</taxon>
        <taxon>Suillaceae</taxon>
        <taxon>Suillus</taxon>
    </lineage>
</organism>
<dbReference type="HOGENOM" id="CLU_2470595_0_0_1"/>
<evidence type="ECO:0000313" key="2">
    <source>
        <dbReference type="Proteomes" id="UP000054485"/>
    </source>
</evidence>
<accession>A0A0D0BJN7</accession>
<protein>
    <submittedName>
        <fullName evidence="1">Uncharacterized protein</fullName>
    </submittedName>
</protein>
<dbReference type="EMBL" id="KN835212">
    <property type="protein sequence ID" value="KIK43443.1"/>
    <property type="molecule type" value="Genomic_DNA"/>
</dbReference>
<name>A0A0D0BJN7_9AGAM</name>
<dbReference type="InParanoid" id="A0A0D0BJN7"/>
<proteinExistence type="predicted"/>